<dbReference type="GO" id="GO:0006412">
    <property type="term" value="P:translation"/>
    <property type="evidence" value="ECO:0007669"/>
    <property type="project" value="InterPro"/>
</dbReference>
<keyword evidence="6" id="KW-0496">Mitochondrion</keyword>
<dbReference type="Pfam" id="PF09243">
    <property type="entry name" value="Rsm22"/>
    <property type="match status" value="2"/>
</dbReference>
<evidence type="ECO:0000256" key="8">
    <source>
        <dbReference type="SAM" id="MobiDB-lite"/>
    </source>
</evidence>
<evidence type="ECO:0000256" key="2">
    <source>
        <dbReference type="ARBA" id="ARBA00022723"/>
    </source>
</evidence>
<dbReference type="RefSeq" id="XP_067551024.1">
    <property type="nucleotide sequence ID" value="XM_067689701.1"/>
</dbReference>
<dbReference type="GO" id="GO:0003735">
    <property type="term" value="F:structural constituent of ribosome"/>
    <property type="evidence" value="ECO:0007669"/>
    <property type="project" value="TreeGrafter"/>
</dbReference>
<dbReference type="InterPro" id="IPR016522">
    <property type="entry name" value="RSM22_mit_bud"/>
</dbReference>
<evidence type="ECO:0000256" key="6">
    <source>
        <dbReference type="ARBA" id="ARBA00023128"/>
    </source>
</evidence>
<dbReference type="EMBL" id="JAEOAQ010000001">
    <property type="protein sequence ID" value="KAG5421908.1"/>
    <property type="molecule type" value="Genomic_DNA"/>
</dbReference>
<keyword evidence="3" id="KW-0809">Transit peptide</keyword>
<comment type="function">
    <text evidence="7">Mitochondrial ribosome (mitoribosome) assembly factor. Binds at the interface of the head and body domains of the mitochondrial small ribosomal subunit (mt-SSU), occluding the mRNA channel and preventing compaction of the head domain towards the body. Probable inactive methyltransferase: retains the characteristic folding and ability to bind S-adenosyl-L-methionine, but it probably lost its methyltransferase activity.</text>
</comment>
<reference evidence="9 10" key="1">
    <citation type="submission" date="2020-12" db="EMBL/GenBank/DDBJ databases">
        <title>Effect of drift, selection, and recombination on the evolution of hybrid genomes in Candida yeast pathogens.</title>
        <authorList>
            <person name="Mixao V."/>
            <person name="Ksiezopolska E."/>
            <person name="Saus E."/>
            <person name="Boekhout T."/>
            <person name="Gacser A."/>
            <person name="Gabaldon T."/>
        </authorList>
    </citation>
    <scope>NUCLEOTIDE SEQUENCE [LARGE SCALE GENOMIC DNA]</scope>
    <source>
        <strain evidence="9 10">BP57</strain>
    </source>
</reference>
<dbReference type="PIRSF" id="PIRSF007797">
    <property type="entry name" value="RSM22"/>
    <property type="match status" value="1"/>
</dbReference>
<gene>
    <name evidence="9" type="ORF">I9W82_001001</name>
</gene>
<feature type="compositionally biased region" description="Basic and acidic residues" evidence="8">
    <location>
        <begin position="732"/>
        <end position="744"/>
    </location>
</feature>
<dbReference type="SUPFAM" id="SSF53335">
    <property type="entry name" value="S-adenosyl-L-methionine-dependent methyltransferases"/>
    <property type="match status" value="1"/>
</dbReference>
<dbReference type="GO" id="GO:0046872">
    <property type="term" value="F:metal ion binding"/>
    <property type="evidence" value="ECO:0007669"/>
    <property type="project" value="UniProtKB-KW"/>
</dbReference>
<keyword evidence="10" id="KW-1185">Reference proteome</keyword>
<dbReference type="OrthoDB" id="421327at2759"/>
<feature type="compositionally biased region" description="Polar residues" evidence="8">
    <location>
        <begin position="247"/>
        <end position="256"/>
    </location>
</feature>
<evidence type="ECO:0000256" key="5">
    <source>
        <dbReference type="ARBA" id="ARBA00023014"/>
    </source>
</evidence>
<accession>A0A8H7ZL54</accession>
<dbReference type="GeneID" id="93649630"/>
<feature type="compositionally biased region" description="Basic and acidic residues" evidence="8">
    <location>
        <begin position="261"/>
        <end position="278"/>
    </location>
</feature>
<dbReference type="GO" id="GO:0005763">
    <property type="term" value="C:mitochondrial small ribosomal subunit"/>
    <property type="evidence" value="ECO:0007669"/>
    <property type="project" value="TreeGrafter"/>
</dbReference>
<evidence type="ECO:0000256" key="4">
    <source>
        <dbReference type="ARBA" id="ARBA00023004"/>
    </source>
</evidence>
<protein>
    <submittedName>
        <fullName evidence="9">RSM22</fullName>
    </submittedName>
</protein>
<sequence length="744" mass="85450">MSMSRGAILARSKLGYIIRRQHTLAHTQQPKRSNQGFDYDFIKAEDRSRAEILKNYLTQEQVLSHIEGDEGSSQSDGRSPFRNEDGTLIKGNNALEARLDDRTLQGRIDHSVTMLPPEIAKTIQNNILSTTIPAKLRERVVSVYQNLQKNQIQQAPSSELDCNAHIAGLFLQDYSHVKQVLGELRHRVGHDNFNPRKVLDIGYGPATGIVALNEIMGPTWVPEEKDAYIVGRKNNEMKKRAKIILSRQVNENSSTNETEEKETGETEETEKKETKEKEYVGPIDAKRIQVRTKLRDSMPVTKSYDLIIVHHALLTREYNFPNDVDENMRMILKLLAPKGHLVLVERGNSVGFETIARARQLMIRPENFPHELGKIPRPYVKGSSGKPQHLKKEDNMISEDDIEFEKEMLAKLDLEEAREQGVNLETELDEKFGKINDDEMKFDEENDPNFEVLDVEAAAEPSFDKIDYHLKVIAPCPHHRKCPLQLGDPKYYKIPSHKHRLNFCSFSKIMERPDYTMELKKGKKLAVKWDKNSIDGIGTLRRGELKKLGGKGRPGGRDTEDGSYSYLIVERSDNNAESIEHISNLRDYSSNDNSPIDKDDINNWPRIIRTPDKLKKNVRLTVCSHEGNVETWQIPRSLGKQTYHDARKVQLGDLWALDKKTSTKRQPISNEVKSKLDTLYKSHKKTFKKEQQRKIWKKKVGVSESEFDDGFLATEMMANKLENSRSYKKQGRRLDINPEEYEGK</sequence>
<name>A0A8H7ZL54_9ASCO</name>
<keyword evidence="4" id="KW-0408">Iron</keyword>
<proteinExistence type="predicted"/>
<evidence type="ECO:0000256" key="1">
    <source>
        <dbReference type="ARBA" id="ARBA00004173"/>
    </source>
</evidence>
<feature type="region of interest" description="Disordered" evidence="8">
    <location>
        <begin position="724"/>
        <end position="744"/>
    </location>
</feature>
<feature type="region of interest" description="Disordered" evidence="8">
    <location>
        <begin position="245"/>
        <end position="278"/>
    </location>
</feature>
<dbReference type="GO" id="GO:0008168">
    <property type="term" value="F:methyltransferase activity"/>
    <property type="evidence" value="ECO:0007669"/>
    <property type="project" value="InterPro"/>
</dbReference>
<keyword evidence="2" id="KW-0479">Metal-binding</keyword>
<organism evidence="9 10">
    <name type="scientific">Candida metapsilosis</name>
    <dbReference type="NCBI Taxonomy" id="273372"/>
    <lineage>
        <taxon>Eukaryota</taxon>
        <taxon>Fungi</taxon>
        <taxon>Dikarya</taxon>
        <taxon>Ascomycota</taxon>
        <taxon>Saccharomycotina</taxon>
        <taxon>Pichiomycetes</taxon>
        <taxon>Debaryomycetaceae</taxon>
        <taxon>Candida/Lodderomyces clade</taxon>
        <taxon>Candida</taxon>
    </lineage>
</organism>
<dbReference type="GO" id="GO:0051536">
    <property type="term" value="F:iron-sulfur cluster binding"/>
    <property type="evidence" value="ECO:0007669"/>
    <property type="project" value="UniProtKB-KW"/>
</dbReference>
<comment type="subcellular location">
    <subcellularLocation>
        <location evidence="1">Mitochondrion</location>
    </subcellularLocation>
</comment>
<keyword evidence="5" id="KW-0411">Iron-sulfur</keyword>
<comment type="caution">
    <text evidence="9">The sequence shown here is derived from an EMBL/GenBank/DDBJ whole genome shotgun (WGS) entry which is preliminary data.</text>
</comment>
<dbReference type="Proteomes" id="UP000669133">
    <property type="component" value="Unassembled WGS sequence"/>
</dbReference>
<dbReference type="AlphaFoldDB" id="A0A8H7ZL54"/>
<dbReference type="InterPro" id="IPR015324">
    <property type="entry name" value="Ribosomal_Rsm22-like"/>
</dbReference>
<feature type="region of interest" description="Disordered" evidence="8">
    <location>
        <begin position="67"/>
        <end position="87"/>
    </location>
</feature>
<evidence type="ECO:0000313" key="10">
    <source>
        <dbReference type="Proteomes" id="UP000669133"/>
    </source>
</evidence>
<evidence type="ECO:0000256" key="3">
    <source>
        <dbReference type="ARBA" id="ARBA00022946"/>
    </source>
</evidence>
<evidence type="ECO:0000313" key="9">
    <source>
        <dbReference type="EMBL" id="KAG5421908.1"/>
    </source>
</evidence>
<dbReference type="PANTHER" id="PTHR13184:SF5">
    <property type="entry name" value="METHYLTRANSFERASE-LIKE PROTEIN 17, MITOCHONDRIAL"/>
    <property type="match status" value="1"/>
</dbReference>
<dbReference type="PANTHER" id="PTHR13184">
    <property type="entry name" value="37S RIBOSOMAL PROTEIN S22"/>
    <property type="match status" value="1"/>
</dbReference>
<dbReference type="InterPro" id="IPR029063">
    <property type="entry name" value="SAM-dependent_MTases_sf"/>
</dbReference>
<dbReference type="InterPro" id="IPR052571">
    <property type="entry name" value="Mt_RNA_Methyltransferase"/>
</dbReference>
<evidence type="ECO:0000256" key="7">
    <source>
        <dbReference type="ARBA" id="ARBA00045681"/>
    </source>
</evidence>